<dbReference type="Pfam" id="PF08241">
    <property type="entry name" value="Methyltransf_11"/>
    <property type="match status" value="1"/>
</dbReference>
<proteinExistence type="predicted"/>
<dbReference type="AlphaFoldDB" id="A0A5B7TVW3"/>
<protein>
    <submittedName>
        <fullName evidence="2">Class I SAM-dependent methyltransferase</fullName>
    </submittedName>
</protein>
<dbReference type="GO" id="GO:0008757">
    <property type="term" value="F:S-adenosylmethionine-dependent methyltransferase activity"/>
    <property type="evidence" value="ECO:0007669"/>
    <property type="project" value="InterPro"/>
</dbReference>
<dbReference type="GO" id="GO:0032259">
    <property type="term" value="P:methylation"/>
    <property type="evidence" value="ECO:0007669"/>
    <property type="project" value="UniProtKB-KW"/>
</dbReference>
<dbReference type="OrthoDB" id="9795634at2"/>
<sequence>MKKSEIQGELWGKSPTGWAEIQEPLHKPLWEAMHNATKVGVGTSLLDAGCGSGWSCVLAKERGADVHGIDVAEGLLSFAMQHVPEADFKLADIENLPYEDNMFDVVFAANSLQYAEDRIAALKELKRVCKPNGRIIAGLFGEPEKVDYRVVFKAVKDTMPVPPKGGGPFEPSMPGKLESLFKEAGLTNIETGEVNCPFAYENFESFWYGNKSAGPFQGMLQTVSESKLKEAVKEAVNSFRQNDGRIIIPQNSFKYVMATM</sequence>
<dbReference type="SUPFAM" id="SSF53335">
    <property type="entry name" value="S-adenosyl-L-methionine-dependent methyltransferases"/>
    <property type="match status" value="1"/>
</dbReference>
<dbReference type="KEGG" id="fbe:FF125_13760"/>
<evidence type="ECO:0000313" key="2">
    <source>
        <dbReference type="EMBL" id="QCX39451.1"/>
    </source>
</evidence>
<gene>
    <name evidence="2" type="ORF">FF125_13760</name>
</gene>
<dbReference type="InterPro" id="IPR029063">
    <property type="entry name" value="SAM-dependent_MTases_sf"/>
</dbReference>
<dbReference type="InterPro" id="IPR013216">
    <property type="entry name" value="Methyltransf_11"/>
</dbReference>
<evidence type="ECO:0000259" key="1">
    <source>
        <dbReference type="Pfam" id="PF08241"/>
    </source>
</evidence>
<dbReference type="CDD" id="cd02440">
    <property type="entry name" value="AdoMet_MTases"/>
    <property type="match status" value="1"/>
</dbReference>
<feature type="domain" description="Methyltransferase type 11" evidence="1">
    <location>
        <begin position="46"/>
        <end position="136"/>
    </location>
</feature>
<dbReference type="Gene3D" id="3.40.50.150">
    <property type="entry name" value="Vaccinia Virus protein VP39"/>
    <property type="match status" value="1"/>
</dbReference>
<reference evidence="2 3" key="1">
    <citation type="submission" date="2019-05" db="EMBL/GenBank/DDBJ databases">
        <title>Algicella ahnfeltiae gen. nov., sp. nov., a novel marine bacterium of the family Flavobacteriaceae isolated from a red alga.</title>
        <authorList>
            <person name="Nedashkovskaya O.I."/>
            <person name="Kukhlevskiy A.D."/>
            <person name="Kim S.-G."/>
            <person name="Zhukova N.V."/>
            <person name="Mikhailov V.V."/>
        </authorList>
    </citation>
    <scope>NUCLEOTIDE SEQUENCE [LARGE SCALE GENOMIC DNA]</scope>
    <source>
        <strain evidence="2 3">10Alg115</strain>
    </source>
</reference>
<keyword evidence="2" id="KW-0808">Transferase</keyword>
<accession>A0A5B7TVW3</accession>
<name>A0A5B7TVW3_9FLAO</name>
<dbReference type="EMBL" id="CP040749">
    <property type="protein sequence ID" value="QCX39451.1"/>
    <property type="molecule type" value="Genomic_DNA"/>
</dbReference>
<dbReference type="Proteomes" id="UP000306229">
    <property type="component" value="Chromosome"/>
</dbReference>
<keyword evidence="2" id="KW-0489">Methyltransferase</keyword>
<evidence type="ECO:0000313" key="3">
    <source>
        <dbReference type="Proteomes" id="UP000306229"/>
    </source>
</evidence>
<dbReference type="PANTHER" id="PTHR43591">
    <property type="entry name" value="METHYLTRANSFERASE"/>
    <property type="match status" value="1"/>
</dbReference>
<dbReference type="PANTHER" id="PTHR43591:SF24">
    <property type="entry name" value="2-METHOXY-6-POLYPRENYL-1,4-BENZOQUINOL METHYLASE, MITOCHONDRIAL"/>
    <property type="match status" value="1"/>
</dbReference>
<organism evidence="2 3">
    <name type="scientific">Aureibaculum algae</name>
    <dbReference type="NCBI Taxonomy" id="2584122"/>
    <lineage>
        <taxon>Bacteria</taxon>
        <taxon>Pseudomonadati</taxon>
        <taxon>Bacteroidota</taxon>
        <taxon>Flavobacteriia</taxon>
        <taxon>Flavobacteriales</taxon>
        <taxon>Flavobacteriaceae</taxon>
        <taxon>Aureibaculum</taxon>
    </lineage>
</organism>
<keyword evidence="3" id="KW-1185">Reference proteome</keyword>
<dbReference type="RefSeq" id="WP_138950305.1">
    <property type="nucleotide sequence ID" value="NZ_CP040749.1"/>
</dbReference>